<reference evidence="3" key="1">
    <citation type="submission" date="2018-06" db="EMBL/GenBank/DDBJ databases">
        <authorList>
            <person name="Zhirakovskaya E."/>
        </authorList>
    </citation>
    <scope>NUCLEOTIDE SEQUENCE</scope>
</reference>
<sequence length="129" mass="14407">MTKLQRIMHVEDEPDIQLITKIALQDMGGFELLACNSGEQALAEVERFLPDLLLLDVMMPGLNGPDTLMAIRKISQFENIPALFMTAKVQPSELEELKALGALDVIPKPFNPVTLADDIRVIWNTHINI</sequence>
<dbReference type="InterPro" id="IPR050595">
    <property type="entry name" value="Bact_response_regulator"/>
</dbReference>
<dbReference type="SUPFAM" id="SSF52172">
    <property type="entry name" value="CheY-like"/>
    <property type="match status" value="1"/>
</dbReference>
<dbReference type="InterPro" id="IPR001789">
    <property type="entry name" value="Sig_transdc_resp-reg_receiver"/>
</dbReference>
<protein>
    <submittedName>
        <fullName evidence="3">Two-component transcriptional response regulator, LuxR family</fullName>
    </submittedName>
</protein>
<keyword evidence="1" id="KW-0597">Phosphoprotein</keyword>
<organism evidence="3">
    <name type="scientific">hydrothermal vent metagenome</name>
    <dbReference type="NCBI Taxonomy" id="652676"/>
    <lineage>
        <taxon>unclassified sequences</taxon>
        <taxon>metagenomes</taxon>
        <taxon>ecological metagenomes</taxon>
    </lineage>
</organism>
<name>A0A3B0YFK5_9ZZZZ</name>
<dbReference type="PROSITE" id="PS50110">
    <property type="entry name" value="RESPONSE_REGULATORY"/>
    <property type="match status" value="1"/>
</dbReference>
<feature type="domain" description="Response regulatory" evidence="2">
    <location>
        <begin position="6"/>
        <end position="123"/>
    </location>
</feature>
<accession>A0A3B0YFK5</accession>
<evidence type="ECO:0000313" key="3">
    <source>
        <dbReference type="EMBL" id="VAW67146.1"/>
    </source>
</evidence>
<dbReference type="InterPro" id="IPR011006">
    <property type="entry name" value="CheY-like_superfamily"/>
</dbReference>
<dbReference type="SMART" id="SM00448">
    <property type="entry name" value="REC"/>
    <property type="match status" value="1"/>
</dbReference>
<dbReference type="AlphaFoldDB" id="A0A3B0YFK5"/>
<dbReference type="PANTHER" id="PTHR44591:SF3">
    <property type="entry name" value="RESPONSE REGULATORY DOMAIN-CONTAINING PROTEIN"/>
    <property type="match status" value="1"/>
</dbReference>
<dbReference type="PANTHER" id="PTHR44591">
    <property type="entry name" value="STRESS RESPONSE REGULATOR PROTEIN 1"/>
    <property type="match status" value="1"/>
</dbReference>
<proteinExistence type="predicted"/>
<evidence type="ECO:0000259" key="2">
    <source>
        <dbReference type="PROSITE" id="PS50110"/>
    </source>
</evidence>
<dbReference type="EMBL" id="UOFH01000373">
    <property type="protein sequence ID" value="VAW67146.1"/>
    <property type="molecule type" value="Genomic_DNA"/>
</dbReference>
<evidence type="ECO:0000256" key="1">
    <source>
        <dbReference type="ARBA" id="ARBA00022553"/>
    </source>
</evidence>
<dbReference type="Gene3D" id="3.40.50.2300">
    <property type="match status" value="1"/>
</dbReference>
<gene>
    <name evidence="3" type="ORF">MNBD_GAMMA08-1627</name>
</gene>
<dbReference type="Pfam" id="PF00072">
    <property type="entry name" value="Response_reg"/>
    <property type="match status" value="1"/>
</dbReference>
<dbReference type="GO" id="GO:0000160">
    <property type="term" value="P:phosphorelay signal transduction system"/>
    <property type="evidence" value="ECO:0007669"/>
    <property type="project" value="InterPro"/>
</dbReference>